<dbReference type="PROSITE" id="PS50075">
    <property type="entry name" value="CARRIER"/>
    <property type="match status" value="1"/>
</dbReference>
<dbReference type="SUPFAM" id="SSF47336">
    <property type="entry name" value="ACP-like"/>
    <property type="match status" value="1"/>
</dbReference>
<protein>
    <submittedName>
        <fullName evidence="5">AMP-binding protein</fullName>
    </submittedName>
</protein>
<dbReference type="Gene3D" id="3.40.50.12780">
    <property type="entry name" value="N-terminal domain of ligase-like"/>
    <property type="match status" value="1"/>
</dbReference>
<dbReference type="InterPro" id="IPR000873">
    <property type="entry name" value="AMP-dep_synth/lig_dom"/>
</dbReference>
<dbReference type="GO" id="GO:0006633">
    <property type="term" value="P:fatty acid biosynthetic process"/>
    <property type="evidence" value="ECO:0007669"/>
    <property type="project" value="TreeGrafter"/>
</dbReference>
<dbReference type="PANTHER" id="PTHR22754:SF32">
    <property type="entry name" value="DISCO-INTERACTING PROTEIN 2"/>
    <property type="match status" value="1"/>
</dbReference>
<evidence type="ECO:0000256" key="1">
    <source>
        <dbReference type="ARBA" id="ARBA00006432"/>
    </source>
</evidence>
<dbReference type="SMART" id="SM00823">
    <property type="entry name" value="PKS_PP"/>
    <property type="match status" value="1"/>
</dbReference>
<evidence type="ECO:0000259" key="4">
    <source>
        <dbReference type="PROSITE" id="PS50075"/>
    </source>
</evidence>
<dbReference type="InterPro" id="IPR009081">
    <property type="entry name" value="PP-bd_ACP"/>
</dbReference>
<dbReference type="AlphaFoldDB" id="A0A847SDB1"/>
<dbReference type="InterPro" id="IPR045851">
    <property type="entry name" value="AMP-bd_C_sf"/>
</dbReference>
<proteinExistence type="inferred from homology"/>
<organism evidence="5 6">
    <name type="scientific">Chitinophaga eiseniae</name>
    <dbReference type="NCBI Taxonomy" id="634771"/>
    <lineage>
        <taxon>Bacteria</taxon>
        <taxon>Pseudomonadati</taxon>
        <taxon>Bacteroidota</taxon>
        <taxon>Chitinophagia</taxon>
        <taxon>Chitinophagales</taxon>
        <taxon>Chitinophagaceae</taxon>
        <taxon>Chitinophaga</taxon>
    </lineage>
</organism>
<evidence type="ECO:0000256" key="3">
    <source>
        <dbReference type="ARBA" id="ARBA00022553"/>
    </source>
</evidence>
<dbReference type="GO" id="GO:0070566">
    <property type="term" value="F:adenylyltransferase activity"/>
    <property type="evidence" value="ECO:0007669"/>
    <property type="project" value="TreeGrafter"/>
</dbReference>
<dbReference type="Pfam" id="PF00550">
    <property type="entry name" value="PP-binding"/>
    <property type="match status" value="1"/>
</dbReference>
<comment type="similarity">
    <text evidence="1">Belongs to the ATP-dependent AMP-binding enzyme family.</text>
</comment>
<dbReference type="InterPro" id="IPR042099">
    <property type="entry name" value="ANL_N_sf"/>
</dbReference>
<accession>A0A847SDB1</accession>
<dbReference type="Gene3D" id="3.30.300.30">
    <property type="match status" value="1"/>
</dbReference>
<dbReference type="EMBL" id="JABAHZ010000001">
    <property type="protein sequence ID" value="NLR77733.1"/>
    <property type="molecule type" value="Genomic_DNA"/>
</dbReference>
<dbReference type="Proteomes" id="UP000552864">
    <property type="component" value="Unassembled WGS sequence"/>
</dbReference>
<keyword evidence="3" id="KW-0597">Phosphoprotein</keyword>
<dbReference type="PROSITE" id="PS00455">
    <property type="entry name" value="AMP_BINDING"/>
    <property type="match status" value="1"/>
</dbReference>
<keyword evidence="6" id="KW-1185">Reference proteome</keyword>
<dbReference type="GO" id="GO:0005886">
    <property type="term" value="C:plasma membrane"/>
    <property type="evidence" value="ECO:0007669"/>
    <property type="project" value="TreeGrafter"/>
</dbReference>
<dbReference type="Pfam" id="PF00501">
    <property type="entry name" value="AMP-binding"/>
    <property type="match status" value="1"/>
</dbReference>
<dbReference type="RefSeq" id="WP_168737112.1">
    <property type="nucleotide sequence ID" value="NZ_JABAHZ010000001.1"/>
</dbReference>
<dbReference type="InterPro" id="IPR036736">
    <property type="entry name" value="ACP-like_sf"/>
</dbReference>
<feature type="domain" description="Carrier" evidence="4">
    <location>
        <begin position="567"/>
        <end position="643"/>
    </location>
</feature>
<dbReference type="Gene3D" id="1.10.1200.10">
    <property type="entry name" value="ACP-like"/>
    <property type="match status" value="1"/>
</dbReference>
<reference evidence="5 6" key="1">
    <citation type="submission" date="2020-04" db="EMBL/GenBank/DDBJ databases">
        <authorList>
            <person name="Yin C."/>
        </authorList>
    </citation>
    <scope>NUCLEOTIDE SEQUENCE [LARGE SCALE GENOMIC DNA]</scope>
    <source>
        <strain evidence="5 6">Ak56</strain>
    </source>
</reference>
<name>A0A847SDB1_9BACT</name>
<dbReference type="InterPro" id="IPR020845">
    <property type="entry name" value="AMP-binding_CS"/>
</dbReference>
<sequence length="670" mass="74254">MKNLIDMLMAAAATDRQLTLITGKGEEEQLSYRQLYQDARCLLSRLQQAGLQPGNELILQFQSDIYFIKIFWACVIGGIIPVPVTFGVGETVVMKIANIWRSLSHPYLATDFPDYASRMEQVVASHPVKERILVLKPTDISGPTAAPVSVLPEQIAFLQFSSGSTGVPKGVMNTHEGILQNLVDMARCFGLRKEDRFMGWMPLTHDMGMLFFHMLPLYLHASHYLIPPILFLTYPALWVESMARHRVTVSGSPNFGYKYVSETELPAVLSPDALQSVRILLNSAEPISIEVCQRFQAALAPAGLPPHVIRPAYGLAEATLGVAAQASQGPIQMHRLLRDHLNIGDNVVYATDDDTQSVSFVDLGACATATAVCIMNTEGAVLPDNTIGLIKIKGVAVTGGYYNLPESRRQITQDDGWLNTGDLGFMQDGRLTITGRHKEMIIIQGQNFYPNDLDMVAAELEWTKDRAAVACGIHNNVLHTDEVFFFVAYEGKMQPFIALMNSLRRHVSTRTGVKVSRVIPVKQIPKTTSGKVQRFKLREDYLAGLHQEALTKLAEALSDLEPAGEGVPVTAIEQTLAKVCAKALQLEGTLNIKDNFFDLGCTSLTIKTIRGMLEMDCNIVLDETVFYRYPNVKALGRYIREGQAGAADDKKMDRKAILEEARQRMKIKRQ</sequence>
<dbReference type="PANTHER" id="PTHR22754">
    <property type="entry name" value="DISCO-INTERACTING PROTEIN 2 DIP2 -RELATED"/>
    <property type="match status" value="1"/>
</dbReference>
<dbReference type="InterPro" id="IPR020806">
    <property type="entry name" value="PKS_PP-bd"/>
</dbReference>
<evidence type="ECO:0000313" key="6">
    <source>
        <dbReference type="Proteomes" id="UP000552864"/>
    </source>
</evidence>
<comment type="caution">
    <text evidence="5">The sequence shown here is derived from an EMBL/GenBank/DDBJ whole genome shotgun (WGS) entry which is preliminary data.</text>
</comment>
<evidence type="ECO:0000313" key="5">
    <source>
        <dbReference type="EMBL" id="NLR77733.1"/>
    </source>
</evidence>
<gene>
    <name evidence="5" type="ORF">HGH91_03795</name>
</gene>
<evidence type="ECO:0000256" key="2">
    <source>
        <dbReference type="ARBA" id="ARBA00022450"/>
    </source>
</evidence>
<keyword evidence="2" id="KW-0596">Phosphopantetheine</keyword>
<dbReference type="GO" id="GO:0031177">
    <property type="term" value="F:phosphopantetheine binding"/>
    <property type="evidence" value="ECO:0007669"/>
    <property type="project" value="InterPro"/>
</dbReference>
<dbReference type="SUPFAM" id="SSF56801">
    <property type="entry name" value="Acetyl-CoA synthetase-like"/>
    <property type="match status" value="1"/>
</dbReference>